<dbReference type="Proteomes" id="UP001176940">
    <property type="component" value="Unassembled WGS sequence"/>
</dbReference>
<evidence type="ECO:0000313" key="2">
    <source>
        <dbReference type="EMBL" id="CAJ0937597.1"/>
    </source>
</evidence>
<gene>
    <name evidence="2" type="ORF">RIMI_LOCUS7242000</name>
</gene>
<name>A0ABN9LDF9_9NEOB</name>
<sequence length="288" mass="33724">MADYALHILKRDPRIIKMMTDDDYWLACVLDPRYKGKLQNIMPHENLEQILATKQATLVDRLIQAFPAHSAGLLSVSAVPPSNCPPLTTPMLPMYPCHIIEATGSVPQDWRIANVVPIFKKGSKSEPGNYRPLLKKPERGDEIISEKQKEKVDEIDHEELKWEKSSGNNKVRAFENFVKELKEKTQNDSDKEQRDIERRYRDKDQDRQRYHRMDDGRKPRNHYEFDKFLRRNEDDQKWAKGFSQDRARKGSHNNNFAADAVDKLGKEDKCDDMASKKERIRNKVLLFF</sequence>
<protein>
    <submittedName>
        <fullName evidence="2">Uncharacterized protein</fullName>
    </submittedName>
</protein>
<accession>A0ABN9LDF9</accession>
<comment type="caution">
    <text evidence="2">The sequence shown here is derived from an EMBL/GenBank/DDBJ whole genome shotgun (WGS) entry which is preliminary data.</text>
</comment>
<evidence type="ECO:0000313" key="3">
    <source>
        <dbReference type="Proteomes" id="UP001176940"/>
    </source>
</evidence>
<evidence type="ECO:0000256" key="1">
    <source>
        <dbReference type="SAM" id="MobiDB-lite"/>
    </source>
</evidence>
<feature type="region of interest" description="Disordered" evidence="1">
    <location>
        <begin position="182"/>
        <end position="222"/>
    </location>
</feature>
<reference evidence="2" key="1">
    <citation type="submission" date="2023-07" db="EMBL/GenBank/DDBJ databases">
        <authorList>
            <person name="Stuckert A."/>
        </authorList>
    </citation>
    <scope>NUCLEOTIDE SEQUENCE</scope>
</reference>
<proteinExistence type="predicted"/>
<keyword evidence="3" id="KW-1185">Reference proteome</keyword>
<organism evidence="2 3">
    <name type="scientific">Ranitomeya imitator</name>
    <name type="common">mimic poison frog</name>
    <dbReference type="NCBI Taxonomy" id="111125"/>
    <lineage>
        <taxon>Eukaryota</taxon>
        <taxon>Metazoa</taxon>
        <taxon>Chordata</taxon>
        <taxon>Craniata</taxon>
        <taxon>Vertebrata</taxon>
        <taxon>Euteleostomi</taxon>
        <taxon>Amphibia</taxon>
        <taxon>Batrachia</taxon>
        <taxon>Anura</taxon>
        <taxon>Neobatrachia</taxon>
        <taxon>Hyloidea</taxon>
        <taxon>Dendrobatidae</taxon>
        <taxon>Dendrobatinae</taxon>
        <taxon>Ranitomeya</taxon>
    </lineage>
</organism>
<dbReference type="EMBL" id="CAUEEQ010013578">
    <property type="protein sequence ID" value="CAJ0937597.1"/>
    <property type="molecule type" value="Genomic_DNA"/>
</dbReference>